<dbReference type="Gene3D" id="1.50.10.10">
    <property type="match status" value="1"/>
</dbReference>
<dbReference type="AlphaFoldDB" id="A0A090CQE7"/>
<dbReference type="PIRSF" id="PIRSF028846">
    <property type="entry name" value="UCP028846"/>
    <property type="match status" value="1"/>
</dbReference>
<dbReference type="PANTHER" id="PTHR31047">
    <property type="entry name" value="MEIOTICALLY UP-REGULATED GENE 157 PROTEIN"/>
    <property type="match status" value="1"/>
</dbReference>
<feature type="region of interest" description="Disordered" evidence="1">
    <location>
        <begin position="23"/>
        <end position="55"/>
    </location>
</feature>
<evidence type="ECO:0000313" key="4">
    <source>
        <dbReference type="Proteomes" id="UP000001197"/>
    </source>
</evidence>
<dbReference type="GO" id="GO:0003824">
    <property type="term" value="F:catalytic activity"/>
    <property type="evidence" value="ECO:0007669"/>
    <property type="project" value="UniProtKB-ARBA"/>
</dbReference>
<feature type="signal peptide" evidence="2">
    <location>
        <begin position="1"/>
        <end position="17"/>
    </location>
</feature>
<dbReference type="Pfam" id="PF06824">
    <property type="entry name" value="Glyco_hydro_125"/>
    <property type="match status" value="1"/>
</dbReference>
<dbReference type="InParanoid" id="A0A090CQE7"/>
<protein>
    <submittedName>
        <fullName evidence="3">Uncharacterized protein</fullName>
    </submittedName>
</protein>
<dbReference type="InterPro" id="IPR008928">
    <property type="entry name" value="6-hairpin_glycosidase_sf"/>
</dbReference>
<proteinExistence type="predicted"/>
<accession>A0A090CQE7</accession>
<evidence type="ECO:0000256" key="2">
    <source>
        <dbReference type="SAM" id="SignalP"/>
    </source>
</evidence>
<evidence type="ECO:0000313" key="3">
    <source>
        <dbReference type="EMBL" id="CDP28302.1"/>
    </source>
</evidence>
<name>A0A090CQE7_PODAN</name>
<feature type="chain" id="PRO_5001853686" evidence="2">
    <location>
        <begin position="18"/>
        <end position="561"/>
    </location>
</feature>
<keyword evidence="4" id="KW-1185">Reference proteome</keyword>
<reference evidence="3 4" key="1">
    <citation type="journal article" date="2008" name="Genome Biol.">
        <title>The genome sequence of the model ascomycete fungus Podospora anserina.</title>
        <authorList>
            <person name="Espagne E."/>
            <person name="Lespinet O."/>
            <person name="Malagnac F."/>
            <person name="Da Silva C."/>
            <person name="Jaillon O."/>
            <person name="Porcel B.M."/>
            <person name="Couloux A."/>
            <person name="Aury J.-M."/>
            <person name="Segurens B."/>
            <person name="Poulain J."/>
            <person name="Anthouard V."/>
            <person name="Grossetete S."/>
            <person name="Khalili H."/>
            <person name="Coppin E."/>
            <person name="Dequard-Chablat M."/>
            <person name="Picard M."/>
            <person name="Contamine V."/>
            <person name="Arnaise S."/>
            <person name="Bourdais A."/>
            <person name="Berteaux-Lecellier V."/>
            <person name="Gautheret D."/>
            <person name="de Vries R.P."/>
            <person name="Battaglia E."/>
            <person name="Coutinho P.M."/>
            <person name="Danchin E.G.J."/>
            <person name="Henrissat B."/>
            <person name="El Khoury R."/>
            <person name="Sainsard-Chanet A."/>
            <person name="Boivin A."/>
            <person name="Pinan-Lucarre B."/>
            <person name="Sellem C.H."/>
            <person name="Debuchy R."/>
            <person name="Wincker P."/>
            <person name="Weissenbach J."/>
            <person name="Silar P."/>
        </authorList>
    </citation>
    <scope>NUCLEOTIDE SEQUENCE [LARGE SCALE GENOMIC DNA]</scope>
    <source>
        <strain evidence="4">S / ATCC MYA-4624 / DSM 980 / FGSC 10383</strain>
    </source>
</reference>
<feature type="region of interest" description="Disordered" evidence="1">
    <location>
        <begin position="116"/>
        <end position="137"/>
    </location>
</feature>
<sequence>MRASILLVHTLAVLAQAQPPRAQLTLEPEPPSCPDYSGYSSTHHEPKSTGRYKLSYQRPRPSCRTFTLPEVEDTIISMKRVIKDPDLFRLFENCFPNTLDTAITWKGLSWRNASNYLPTDINSPDPPPKPTGNNDPEEELTFITTGDIPAMWLRDSAHQLISYSPLLTPSNSTSSLASLYRGLINLQARYILTAPHCNAFLAPPESLIPPPQSDDSPTDHIYPPLPSSPGSPKTVHECKYELDSLASFLSLIHTYLTQTSDTPFLTTSLNLLPALKRILSITTDLQTGTYSRTGTVSYAPYQFQRLTTTSTETLPNAGSGPPFHPGTNLVRSAFRPSDDACTYQGFIPGNMMFSSYLSLLSPYISPISPSTSKKISKLAAEIRAGIEDHGRIDHRLYGRIYAYEVDGYGSHSLMDDANIPSLLSAPLLGGYLDRRDETYQRTRRFALSQMNPYYMFGPVLNAFVADETKNRTGGPHIGPGMAWPIGLIVQALTSDDDDEIYSCIKQLLSSTDGLGLMHESVNTHSVSVWTRHWFSWANGLFGQLILDVNKRKPHLLARSYQ</sequence>
<organism evidence="3 4">
    <name type="scientific">Podospora anserina (strain S / ATCC MYA-4624 / DSM 980 / FGSC 10383)</name>
    <name type="common">Pleurage anserina</name>
    <dbReference type="NCBI Taxonomy" id="515849"/>
    <lineage>
        <taxon>Eukaryota</taxon>
        <taxon>Fungi</taxon>
        <taxon>Dikarya</taxon>
        <taxon>Ascomycota</taxon>
        <taxon>Pezizomycotina</taxon>
        <taxon>Sordariomycetes</taxon>
        <taxon>Sordariomycetidae</taxon>
        <taxon>Sordariales</taxon>
        <taxon>Podosporaceae</taxon>
        <taxon>Podospora</taxon>
        <taxon>Podospora anserina</taxon>
    </lineage>
</organism>
<dbReference type="PANTHER" id="PTHR31047:SF1">
    <property type="entry name" value="DUF1237 DOMAIN-CONTAINING PROTEIN"/>
    <property type="match status" value="1"/>
</dbReference>
<dbReference type="SUPFAM" id="SSF48208">
    <property type="entry name" value="Six-hairpin glycosidases"/>
    <property type="match status" value="1"/>
</dbReference>
<dbReference type="eggNOG" id="ENOG502QR7D">
    <property type="taxonomic scope" value="Eukaryota"/>
</dbReference>
<dbReference type="InterPro" id="IPR008313">
    <property type="entry name" value="GH125"/>
</dbReference>
<feature type="region of interest" description="Disordered" evidence="1">
    <location>
        <begin position="205"/>
        <end position="234"/>
    </location>
</feature>
<keyword evidence="2" id="KW-0732">Signal</keyword>
<evidence type="ECO:0000256" key="1">
    <source>
        <dbReference type="SAM" id="MobiDB-lite"/>
    </source>
</evidence>
<dbReference type="Proteomes" id="UP000001197">
    <property type="component" value="Chromosome 4"/>
</dbReference>
<reference evidence="4" key="2">
    <citation type="journal article" date="2014" name="Genetics">
        <title>Maintaining two mating types: Structure of the mating type locus and its role in heterokaryosis in Podospora anserina.</title>
        <authorList>
            <person name="Grognet P."/>
            <person name="Bidard F."/>
            <person name="Kuchly C."/>
            <person name="Tong L.C.H."/>
            <person name="Coppin E."/>
            <person name="Benkhali J.A."/>
            <person name="Couloux A."/>
            <person name="Wincker P."/>
            <person name="Debuchy R."/>
            <person name="Silar P."/>
        </authorList>
    </citation>
    <scope>GENOME REANNOTATION</scope>
    <source>
        <strain evidence="4">S / ATCC MYA-4624 / DSM 980 / FGSC 10383</strain>
    </source>
</reference>
<dbReference type="GO" id="GO:0005975">
    <property type="term" value="P:carbohydrate metabolic process"/>
    <property type="evidence" value="ECO:0007669"/>
    <property type="project" value="InterPro"/>
</dbReference>
<dbReference type="SMART" id="SM01149">
    <property type="entry name" value="DUF1237"/>
    <property type="match status" value="1"/>
</dbReference>
<dbReference type="EMBL" id="FO904939">
    <property type="protein sequence ID" value="CDP28302.1"/>
    <property type="molecule type" value="Genomic_DNA"/>
</dbReference>
<dbReference type="InterPro" id="IPR012341">
    <property type="entry name" value="6hp_glycosidase-like_sf"/>
</dbReference>